<evidence type="ECO:0000313" key="12">
    <source>
        <dbReference type="EMBL" id="SDD09064.1"/>
    </source>
</evidence>
<feature type="binding site" evidence="10">
    <location>
        <begin position="181"/>
        <end position="182"/>
    </location>
    <ligand>
        <name>substrate</name>
    </ligand>
</feature>
<feature type="binding site" evidence="10">
    <location>
        <position position="176"/>
    </location>
    <ligand>
        <name>substrate</name>
    </ligand>
</feature>
<evidence type="ECO:0000313" key="13">
    <source>
        <dbReference type="Proteomes" id="UP000198995"/>
    </source>
</evidence>
<evidence type="ECO:0000256" key="10">
    <source>
        <dbReference type="HAMAP-Rule" id="MF_01405"/>
    </source>
</evidence>
<comment type="cofactor">
    <cofactor evidence="10">
        <name>Mg(2+)</name>
        <dbReference type="ChEBI" id="CHEBI:18420"/>
    </cofactor>
    <text evidence="10">Binds 1 Mg(2+) ion per subunit.</text>
</comment>
<evidence type="ECO:0000256" key="3">
    <source>
        <dbReference type="ARBA" id="ARBA00022723"/>
    </source>
</evidence>
<proteinExistence type="inferred from homology"/>
<dbReference type="GO" id="GO:0009146">
    <property type="term" value="P:purine nucleoside triphosphate catabolic process"/>
    <property type="evidence" value="ECO:0007669"/>
    <property type="project" value="UniProtKB-UniRule"/>
</dbReference>
<dbReference type="FunFam" id="3.90.950.10:FF:000001">
    <property type="entry name" value="dITP/XTP pyrophosphatase"/>
    <property type="match status" value="1"/>
</dbReference>
<dbReference type="Pfam" id="PF01725">
    <property type="entry name" value="Ham1p_like"/>
    <property type="match status" value="1"/>
</dbReference>
<evidence type="ECO:0000256" key="1">
    <source>
        <dbReference type="ARBA" id="ARBA00008023"/>
    </source>
</evidence>
<dbReference type="HAMAP" id="MF_01405">
    <property type="entry name" value="Non_canon_purine_NTPase"/>
    <property type="match status" value="1"/>
</dbReference>
<dbReference type="NCBIfam" id="NF011397">
    <property type="entry name" value="PRK14822.1"/>
    <property type="match status" value="1"/>
</dbReference>
<dbReference type="EC" id="3.6.1.66" evidence="10"/>
<dbReference type="PANTHER" id="PTHR11067:SF9">
    <property type="entry name" value="INOSINE TRIPHOSPHATE PYROPHOSPHATASE"/>
    <property type="match status" value="1"/>
</dbReference>
<dbReference type="GO" id="GO:0009117">
    <property type="term" value="P:nucleotide metabolic process"/>
    <property type="evidence" value="ECO:0007669"/>
    <property type="project" value="UniProtKB-KW"/>
</dbReference>
<feature type="binding site" evidence="10">
    <location>
        <begin position="8"/>
        <end position="13"/>
    </location>
    <ligand>
        <name>substrate</name>
    </ligand>
</feature>
<dbReference type="InterPro" id="IPR002637">
    <property type="entry name" value="RdgB/HAM1"/>
</dbReference>
<dbReference type="STRING" id="2741.SAMN04489866_101146"/>
<comment type="similarity">
    <text evidence="1 10 11">Belongs to the HAM1 NTPase family.</text>
</comment>
<dbReference type="CDD" id="cd00515">
    <property type="entry name" value="HAM1"/>
    <property type="match status" value="1"/>
</dbReference>
<dbReference type="NCBIfam" id="TIGR00042">
    <property type="entry name" value="RdgB/HAM1 family non-canonical purine NTP pyrophosphatase"/>
    <property type="match status" value="1"/>
</dbReference>
<dbReference type="GO" id="GO:0046872">
    <property type="term" value="F:metal ion binding"/>
    <property type="evidence" value="ECO:0007669"/>
    <property type="project" value="UniProtKB-KW"/>
</dbReference>
<accession>A0A1G6RXF1</accession>
<evidence type="ECO:0000256" key="9">
    <source>
        <dbReference type="ARBA" id="ARBA00052017"/>
    </source>
</evidence>
<gene>
    <name evidence="12" type="ORF">SAMN04489866_101146</name>
</gene>
<reference evidence="12 13" key="1">
    <citation type="submission" date="2016-10" db="EMBL/GenBank/DDBJ databases">
        <authorList>
            <person name="de Groot N.N."/>
        </authorList>
    </citation>
    <scope>NUCLEOTIDE SEQUENCE [LARGE SCALE GENOMIC DNA]</scope>
    <source>
        <strain evidence="12 13">DSM 20475</strain>
    </source>
</reference>
<sequence length="205" mass="21943">MLTLILATHNENKRKEMAAMLKNLPIHVLSLNDYPDIGEIVENGKTFAENAAIKAQTVANLTGQLALADDSGLEVDALDGAPGIYSARFAGLDHDDAANNALLLKKMAAVPTEKRQAHFTCVMALTLPDEKPIFVRGQLDGVILHQAAGSGGFGYDPLFFVPTYMKSLAEMSAEEKNAISHRGRACAKVIPLLEAYADGGQLPRG</sequence>
<evidence type="ECO:0000256" key="2">
    <source>
        <dbReference type="ARBA" id="ARBA00011738"/>
    </source>
</evidence>
<comment type="function">
    <text evidence="10">Pyrophosphatase that catalyzes the hydrolysis of nucleoside triphosphates to their monophosphate derivatives, with a high preference for the non-canonical purine nucleotides XTP (xanthosine triphosphate), dITP (deoxyinosine triphosphate) and ITP. Seems to function as a house-cleaning enzyme that removes non-canonical purine nucleotides from the nucleotide pool, thus preventing their incorporation into DNA/RNA and avoiding chromosomal lesions.</text>
</comment>
<keyword evidence="4 10" id="KW-0547">Nucleotide-binding</keyword>
<keyword evidence="5 10" id="KW-0378">Hydrolase</keyword>
<keyword evidence="13" id="KW-1185">Reference proteome</keyword>
<keyword evidence="7 10" id="KW-0546">Nucleotide metabolism</keyword>
<dbReference type="RefSeq" id="WP_091790842.1">
    <property type="nucleotide sequence ID" value="NZ_FNAF01000001.1"/>
</dbReference>
<evidence type="ECO:0000256" key="4">
    <source>
        <dbReference type="ARBA" id="ARBA00022741"/>
    </source>
</evidence>
<dbReference type="GO" id="GO:0005829">
    <property type="term" value="C:cytosol"/>
    <property type="evidence" value="ECO:0007669"/>
    <property type="project" value="TreeGrafter"/>
</dbReference>
<comment type="subunit">
    <text evidence="2 10">Homodimer.</text>
</comment>
<dbReference type="PANTHER" id="PTHR11067">
    <property type="entry name" value="INOSINE TRIPHOSPHATE PYROPHOSPHATASE/HAM1 PROTEIN"/>
    <property type="match status" value="1"/>
</dbReference>
<keyword evidence="6 10" id="KW-0460">Magnesium</keyword>
<dbReference type="GO" id="GO:0000166">
    <property type="term" value="F:nucleotide binding"/>
    <property type="evidence" value="ECO:0007669"/>
    <property type="project" value="UniProtKB-KW"/>
</dbReference>
<feature type="binding site" evidence="10">
    <location>
        <position position="70"/>
    </location>
    <ligand>
        <name>Mg(2+)</name>
        <dbReference type="ChEBI" id="CHEBI:18420"/>
    </ligand>
</feature>
<comment type="caution">
    <text evidence="10">Lacks conserved residue(s) required for the propagation of feature annotation.</text>
</comment>
<feature type="binding site" evidence="10">
    <location>
        <begin position="153"/>
        <end position="156"/>
    </location>
    <ligand>
        <name>substrate</name>
    </ligand>
</feature>
<comment type="catalytic activity">
    <reaction evidence="9 10">
        <text>XTP + H2O = XMP + diphosphate + H(+)</text>
        <dbReference type="Rhea" id="RHEA:28610"/>
        <dbReference type="ChEBI" id="CHEBI:15377"/>
        <dbReference type="ChEBI" id="CHEBI:15378"/>
        <dbReference type="ChEBI" id="CHEBI:33019"/>
        <dbReference type="ChEBI" id="CHEBI:57464"/>
        <dbReference type="ChEBI" id="CHEBI:61314"/>
        <dbReference type="EC" id="3.6.1.66"/>
    </reaction>
</comment>
<evidence type="ECO:0000256" key="11">
    <source>
        <dbReference type="RuleBase" id="RU003781"/>
    </source>
</evidence>
<dbReference type="GO" id="GO:0036222">
    <property type="term" value="F:XTP diphosphatase activity"/>
    <property type="evidence" value="ECO:0007669"/>
    <property type="project" value="UniProtKB-UniRule"/>
</dbReference>
<comment type="catalytic activity">
    <reaction evidence="10">
        <text>ITP + H2O = IMP + diphosphate + H(+)</text>
        <dbReference type="Rhea" id="RHEA:29399"/>
        <dbReference type="ChEBI" id="CHEBI:15377"/>
        <dbReference type="ChEBI" id="CHEBI:15378"/>
        <dbReference type="ChEBI" id="CHEBI:33019"/>
        <dbReference type="ChEBI" id="CHEBI:58053"/>
        <dbReference type="ChEBI" id="CHEBI:61402"/>
        <dbReference type="EC" id="3.6.1.66"/>
    </reaction>
</comment>
<dbReference type="InterPro" id="IPR020922">
    <property type="entry name" value="dITP/XTP_pyrophosphatase"/>
</dbReference>
<dbReference type="Gene3D" id="3.90.950.10">
    <property type="match status" value="1"/>
</dbReference>
<feature type="binding site" evidence="10">
    <location>
        <position position="71"/>
    </location>
    <ligand>
        <name>substrate</name>
    </ligand>
</feature>
<keyword evidence="3 10" id="KW-0479">Metal-binding</keyword>
<organism evidence="12 13">
    <name type="scientific">Peptococcus niger</name>
    <dbReference type="NCBI Taxonomy" id="2741"/>
    <lineage>
        <taxon>Bacteria</taxon>
        <taxon>Bacillati</taxon>
        <taxon>Bacillota</taxon>
        <taxon>Clostridia</taxon>
        <taxon>Eubacteriales</taxon>
        <taxon>Peptococcaceae</taxon>
        <taxon>Peptococcus</taxon>
    </lineage>
</organism>
<dbReference type="Proteomes" id="UP000198995">
    <property type="component" value="Unassembled WGS sequence"/>
</dbReference>
<name>A0A1G6RXF1_PEPNI</name>
<dbReference type="InterPro" id="IPR029001">
    <property type="entry name" value="ITPase-like_fam"/>
</dbReference>
<dbReference type="OrthoDB" id="9807456at2"/>
<evidence type="ECO:0000256" key="7">
    <source>
        <dbReference type="ARBA" id="ARBA00023080"/>
    </source>
</evidence>
<evidence type="ECO:0000256" key="5">
    <source>
        <dbReference type="ARBA" id="ARBA00022801"/>
    </source>
</evidence>
<protein>
    <recommendedName>
        <fullName evidence="10">dITP/XTP pyrophosphatase</fullName>
        <ecNumber evidence="10">3.6.1.66</ecNumber>
    </recommendedName>
    <alternativeName>
        <fullName evidence="10">Non-canonical purine NTP pyrophosphatase</fullName>
    </alternativeName>
    <alternativeName>
        <fullName evidence="10">Non-standard purine NTP pyrophosphatase</fullName>
    </alternativeName>
    <alternativeName>
        <fullName evidence="10">Nucleoside-triphosphate diphosphatase</fullName>
    </alternativeName>
    <alternativeName>
        <fullName evidence="10">Nucleoside-triphosphate pyrophosphatase</fullName>
        <shortName evidence="10">NTPase</shortName>
    </alternativeName>
</protein>
<evidence type="ECO:0000256" key="8">
    <source>
        <dbReference type="ARBA" id="ARBA00051875"/>
    </source>
</evidence>
<dbReference type="GO" id="GO:0036220">
    <property type="term" value="F:ITP diphosphatase activity"/>
    <property type="evidence" value="ECO:0007669"/>
    <property type="project" value="UniProtKB-UniRule"/>
</dbReference>
<dbReference type="GO" id="GO:0035870">
    <property type="term" value="F:dITP diphosphatase activity"/>
    <property type="evidence" value="ECO:0007669"/>
    <property type="project" value="UniProtKB-UniRule"/>
</dbReference>
<evidence type="ECO:0000256" key="6">
    <source>
        <dbReference type="ARBA" id="ARBA00022842"/>
    </source>
</evidence>
<dbReference type="AlphaFoldDB" id="A0A1G6RXF1"/>
<dbReference type="SUPFAM" id="SSF52972">
    <property type="entry name" value="ITPase-like"/>
    <property type="match status" value="1"/>
</dbReference>
<feature type="active site" description="Proton acceptor" evidence="10">
    <location>
        <position position="70"/>
    </location>
</feature>
<dbReference type="GO" id="GO:0017111">
    <property type="term" value="F:ribonucleoside triphosphate phosphatase activity"/>
    <property type="evidence" value="ECO:0007669"/>
    <property type="project" value="InterPro"/>
</dbReference>
<comment type="catalytic activity">
    <reaction evidence="8 10">
        <text>dITP + H2O = dIMP + diphosphate + H(+)</text>
        <dbReference type="Rhea" id="RHEA:28342"/>
        <dbReference type="ChEBI" id="CHEBI:15377"/>
        <dbReference type="ChEBI" id="CHEBI:15378"/>
        <dbReference type="ChEBI" id="CHEBI:33019"/>
        <dbReference type="ChEBI" id="CHEBI:61194"/>
        <dbReference type="ChEBI" id="CHEBI:61382"/>
        <dbReference type="EC" id="3.6.1.66"/>
    </reaction>
</comment>
<dbReference type="EMBL" id="FNAF01000001">
    <property type="protein sequence ID" value="SDD09064.1"/>
    <property type="molecule type" value="Genomic_DNA"/>
</dbReference>